<dbReference type="SUPFAM" id="SSF52374">
    <property type="entry name" value="Nucleotidylyl transferase"/>
    <property type="match status" value="2"/>
</dbReference>
<dbReference type="CDD" id="cd02174">
    <property type="entry name" value="CCT"/>
    <property type="match status" value="1"/>
</dbReference>
<name>A0A0G4H0P5_9ALVE</name>
<dbReference type="PANTHER" id="PTHR45780:SF2">
    <property type="entry name" value="ETHANOLAMINE-PHOSPHATE CYTIDYLYLTRANSFERASE"/>
    <property type="match status" value="1"/>
</dbReference>
<keyword evidence="4" id="KW-0808">Transferase</keyword>
<dbReference type="GO" id="GO:0006646">
    <property type="term" value="P:phosphatidylethanolamine biosynthetic process"/>
    <property type="evidence" value="ECO:0007669"/>
    <property type="project" value="UniProtKB-UniPathway"/>
</dbReference>
<protein>
    <recommendedName>
        <fullName evidence="10">ethanolamine-phosphate cytidylyltransferase</fullName>
        <ecNumber evidence="10">2.7.7.14</ecNumber>
    </recommendedName>
    <alternativeName>
        <fullName evidence="11">CTP:phosphoethanolamine cytidylyltransferase</fullName>
    </alternativeName>
</protein>
<dbReference type="UniPathway" id="UPA00558">
    <property type="reaction ID" value="UER00742"/>
</dbReference>
<dbReference type="EC" id="2.7.7.14" evidence="10"/>
<evidence type="ECO:0000256" key="2">
    <source>
        <dbReference type="ARBA" id="ARBA00010101"/>
    </source>
</evidence>
<evidence type="ECO:0000259" key="13">
    <source>
        <dbReference type="Pfam" id="PF01467"/>
    </source>
</evidence>
<evidence type="ECO:0000256" key="11">
    <source>
        <dbReference type="ARBA" id="ARBA00031473"/>
    </source>
</evidence>
<evidence type="ECO:0000256" key="3">
    <source>
        <dbReference type="ARBA" id="ARBA00022516"/>
    </source>
</evidence>
<evidence type="ECO:0000256" key="8">
    <source>
        <dbReference type="ARBA" id="ARBA00023264"/>
    </source>
</evidence>
<comment type="pathway">
    <text evidence="9">Phospholipid metabolism; phosphatidylethanolamine biosynthesis; phosphatidylethanolamine from ethanolamine: step 2/3.</text>
</comment>
<keyword evidence="7" id="KW-0594">Phospholipid biosynthesis</keyword>
<keyword evidence="5" id="KW-0548">Nucleotidyltransferase</keyword>
<dbReference type="Pfam" id="PF01467">
    <property type="entry name" value="CTP_transf_like"/>
    <property type="match status" value="2"/>
</dbReference>
<evidence type="ECO:0000256" key="1">
    <source>
        <dbReference type="ARBA" id="ARBA00005189"/>
    </source>
</evidence>
<evidence type="ECO:0000256" key="9">
    <source>
        <dbReference type="ARBA" id="ARBA00024191"/>
    </source>
</evidence>
<keyword evidence="6" id="KW-0443">Lipid metabolism</keyword>
<dbReference type="InterPro" id="IPR044608">
    <property type="entry name" value="Ect1/PCYT2"/>
</dbReference>
<dbReference type="InterPro" id="IPR004821">
    <property type="entry name" value="Cyt_trans-like"/>
</dbReference>
<evidence type="ECO:0000256" key="12">
    <source>
        <dbReference type="SAM" id="MobiDB-lite"/>
    </source>
</evidence>
<proteinExistence type="inferred from homology"/>
<keyword evidence="8" id="KW-1208">Phospholipid metabolism</keyword>
<dbReference type="InterPro" id="IPR041723">
    <property type="entry name" value="CCT"/>
</dbReference>
<dbReference type="PANTHER" id="PTHR45780">
    <property type="entry name" value="ETHANOLAMINE-PHOSPHATE CYTIDYLYLTRANSFERASE"/>
    <property type="match status" value="1"/>
</dbReference>
<comment type="pathway">
    <text evidence="1">Lipid metabolism.</text>
</comment>
<gene>
    <name evidence="14" type="ORF">Cvel_24185</name>
</gene>
<feature type="region of interest" description="Disordered" evidence="12">
    <location>
        <begin position="425"/>
        <end position="481"/>
    </location>
</feature>
<evidence type="ECO:0000256" key="6">
    <source>
        <dbReference type="ARBA" id="ARBA00023098"/>
    </source>
</evidence>
<accession>A0A0G4H0P5</accession>
<comment type="similarity">
    <text evidence="2">Belongs to the cytidylyltransferase family.</text>
</comment>
<dbReference type="EMBL" id="CDMZ01001746">
    <property type="protein sequence ID" value="CEM36985.1"/>
    <property type="molecule type" value="Genomic_DNA"/>
</dbReference>
<evidence type="ECO:0000256" key="4">
    <source>
        <dbReference type="ARBA" id="ARBA00022679"/>
    </source>
</evidence>
<evidence type="ECO:0000256" key="5">
    <source>
        <dbReference type="ARBA" id="ARBA00022695"/>
    </source>
</evidence>
<reference evidence="14" key="1">
    <citation type="submission" date="2014-11" db="EMBL/GenBank/DDBJ databases">
        <authorList>
            <person name="Otto D Thomas"/>
            <person name="Naeem Raeece"/>
        </authorList>
    </citation>
    <scope>NUCLEOTIDE SEQUENCE</scope>
</reference>
<dbReference type="GO" id="GO:0004306">
    <property type="term" value="F:ethanolamine-phosphate cytidylyltransferase activity"/>
    <property type="evidence" value="ECO:0007669"/>
    <property type="project" value="UniProtKB-EC"/>
</dbReference>
<dbReference type="GO" id="GO:0005737">
    <property type="term" value="C:cytoplasm"/>
    <property type="evidence" value="ECO:0007669"/>
    <property type="project" value="TreeGrafter"/>
</dbReference>
<evidence type="ECO:0000313" key="14">
    <source>
        <dbReference type="EMBL" id="CEM36985.1"/>
    </source>
</evidence>
<dbReference type="VEuPathDB" id="CryptoDB:Cvel_24185"/>
<dbReference type="Gene3D" id="3.40.50.620">
    <property type="entry name" value="HUPs"/>
    <property type="match status" value="2"/>
</dbReference>
<evidence type="ECO:0000256" key="7">
    <source>
        <dbReference type="ARBA" id="ARBA00023209"/>
    </source>
</evidence>
<dbReference type="AlphaFoldDB" id="A0A0G4H0P5"/>
<dbReference type="PhylomeDB" id="A0A0G4H0P5"/>
<evidence type="ECO:0000256" key="10">
    <source>
        <dbReference type="ARBA" id="ARBA00024221"/>
    </source>
</evidence>
<keyword evidence="3" id="KW-0444">Lipid biosynthesis</keyword>
<dbReference type="NCBIfam" id="TIGR00125">
    <property type="entry name" value="cyt_tran_rel"/>
    <property type="match status" value="2"/>
</dbReference>
<sequence>MSSHANGSQVHSPSRTCDSPFSLSDTVAWGLSDEDRERLHDLLAAFVRIQEDAKLTAAISEQEKRGLLDQFLSEDCRDKAVADVELLRKYLNFLRGCSLEKPIAAGRVVSIYCDGVFDLTHSGHFNALRQAKALGDRLVVGINSDASAAAAKGMPIMNERERATMVRACKWVDDVIEATPYEVTMDLFRSTGCDYVCHGDDLALGEAGNDVYAEPRAAGLLKVFRRTEGISTTTIVSRLLLVAKDPLHWPPGMVEKPTAVAEWVAKTQANASASKQVLMNSKRLLQFMANVRQPKEGDKVVYIDGPFDPLHLGHLHAIQKAKALGDFLVVGIHDDKTVHRQRGRGFPILNLLERTLALLALRDVDEVVIGAPWKVDDFLLRSYRVDVVCSARECDEVGIFQQMGGGGSVPVSLVDESLSTSTAAFSSGRAEISSDREDAGGHSAPSSSFHVHGRGGEREASSSSGAGREGGEVEDGGDPFEVPRRLGIFHDVWGGSPPVMTTRSIIERIVMNRMGLLESLDARRAKEMLHFTEQIAGERHMAEEL</sequence>
<dbReference type="InterPro" id="IPR014729">
    <property type="entry name" value="Rossmann-like_a/b/a_fold"/>
</dbReference>
<feature type="domain" description="Cytidyltransferase-like" evidence="13">
    <location>
        <begin position="112"/>
        <end position="237"/>
    </location>
</feature>
<organism evidence="14">
    <name type="scientific">Chromera velia CCMP2878</name>
    <dbReference type="NCBI Taxonomy" id="1169474"/>
    <lineage>
        <taxon>Eukaryota</taxon>
        <taxon>Sar</taxon>
        <taxon>Alveolata</taxon>
        <taxon>Colpodellida</taxon>
        <taxon>Chromeraceae</taxon>
        <taxon>Chromera</taxon>
    </lineage>
</organism>
<feature type="domain" description="Cytidyltransferase-like" evidence="13">
    <location>
        <begin position="303"/>
        <end position="388"/>
    </location>
</feature>